<sequence>MMLVSFSSLPSFELLSLLAVVALCPFQMSSSVVAFPSHLIKPNPNESGVENPNQRPDHEDLMAKSTDILKKAIHDKQQDDYLKKVNHMEVEEVIRNLNALLADKDMFEMEEPESILDLESHVLDRIQQYEDLRRMVQEFSPDLITEDLGSEIYRNGHGNLKRSERVDKEDDWLADPYYTEDFIEPDPHRLFLSSRRRIDPQTNEALKPAVDFEGQLEHPDHIRDQGEQEVIQMTKKDLESLIYQANPALTVKQLSPEPEISFRKFEFDKENRKEVDPNEDSSLETEQTFDGKLRHEKTRNYIHGMKEVPMGRPNDHTPSPLDLQVEEEELKRLAKSIPKKQILQKRRVKRAFKQ</sequence>
<keyword evidence="1" id="KW-0732">Signal</keyword>
<evidence type="ECO:0000313" key="3">
    <source>
        <dbReference type="Proteomes" id="UP000318571"/>
    </source>
</evidence>
<evidence type="ECO:0000256" key="1">
    <source>
        <dbReference type="SAM" id="SignalP"/>
    </source>
</evidence>
<evidence type="ECO:0008006" key="4">
    <source>
        <dbReference type="Google" id="ProtNLM"/>
    </source>
</evidence>
<comment type="caution">
    <text evidence="2">The sequence shown here is derived from an EMBL/GenBank/DDBJ whole genome shotgun (WGS) entry which is preliminary data.</text>
</comment>
<organism evidence="2 3">
    <name type="scientific">Tigriopus californicus</name>
    <name type="common">Marine copepod</name>
    <dbReference type="NCBI Taxonomy" id="6832"/>
    <lineage>
        <taxon>Eukaryota</taxon>
        <taxon>Metazoa</taxon>
        <taxon>Ecdysozoa</taxon>
        <taxon>Arthropoda</taxon>
        <taxon>Crustacea</taxon>
        <taxon>Multicrustacea</taxon>
        <taxon>Hexanauplia</taxon>
        <taxon>Copepoda</taxon>
        <taxon>Harpacticoida</taxon>
        <taxon>Harpacticidae</taxon>
        <taxon>Tigriopus</taxon>
    </lineage>
</organism>
<evidence type="ECO:0000313" key="2">
    <source>
        <dbReference type="EMBL" id="TRY78639.1"/>
    </source>
</evidence>
<feature type="chain" id="PRO_5022177102" description="Secretoneurin" evidence="1">
    <location>
        <begin position="35"/>
        <end position="354"/>
    </location>
</feature>
<protein>
    <recommendedName>
        <fullName evidence="4">Secretoneurin</fullName>
    </recommendedName>
</protein>
<accession>A0A553PLT3</accession>
<name>A0A553PLT3_TIGCA</name>
<dbReference type="Proteomes" id="UP000318571">
    <property type="component" value="Chromosome 11"/>
</dbReference>
<proteinExistence type="predicted"/>
<dbReference type="AlphaFoldDB" id="A0A553PLT3"/>
<gene>
    <name evidence="2" type="ORF">TCAL_12554</name>
</gene>
<feature type="signal peptide" evidence="1">
    <location>
        <begin position="1"/>
        <end position="34"/>
    </location>
</feature>
<dbReference type="EMBL" id="VCGU01000003">
    <property type="protein sequence ID" value="TRY78639.1"/>
    <property type="molecule type" value="Genomic_DNA"/>
</dbReference>
<keyword evidence="3" id="KW-1185">Reference proteome</keyword>
<reference evidence="2 3" key="1">
    <citation type="journal article" date="2018" name="Nat. Ecol. Evol.">
        <title>Genomic signatures of mitonuclear coevolution across populations of Tigriopus californicus.</title>
        <authorList>
            <person name="Barreto F.S."/>
            <person name="Watson E.T."/>
            <person name="Lima T.G."/>
            <person name="Willett C.S."/>
            <person name="Edmands S."/>
            <person name="Li W."/>
            <person name="Burton R.S."/>
        </authorList>
    </citation>
    <scope>NUCLEOTIDE SEQUENCE [LARGE SCALE GENOMIC DNA]</scope>
    <source>
        <strain evidence="2 3">San Diego</strain>
    </source>
</reference>